<evidence type="ECO:0000313" key="1">
    <source>
        <dbReference type="EMBL" id="CAL1291686.1"/>
    </source>
</evidence>
<dbReference type="EMBL" id="CAXIEN010000290">
    <property type="protein sequence ID" value="CAL1291686.1"/>
    <property type="molecule type" value="Genomic_DNA"/>
</dbReference>
<dbReference type="AlphaFoldDB" id="A0AAV2B629"/>
<dbReference type="Proteomes" id="UP001497382">
    <property type="component" value="Unassembled WGS sequence"/>
</dbReference>
<sequence>MQEHILLFSRPSSLFRKFTPLTRNTRVSLCAPASSGNKLLEISGFHKLDILEQLANVCCT</sequence>
<protein>
    <submittedName>
        <fullName evidence="1">Uncharacterized protein</fullName>
    </submittedName>
</protein>
<keyword evidence="2" id="KW-1185">Reference proteome</keyword>
<feature type="non-terminal residue" evidence="1">
    <location>
        <position position="60"/>
    </location>
</feature>
<evidence type="ECO:0000313" key="2">
    <source>
        <dbReference type="Proteomes" id="UP001497382"/>
    </source>
</evidence>
<organism evidence="1 2">
    <name type="scientific">Larinioides sclopetarius</name>
    <dbReference type="NCBI Taxonomy" id="280406"/>
    <lineage>
        <taxon>Eukaryota</taxon>
        <taxon>Metazoa</taxon>
        <taxon>Ecdysozoa</taxon>
        <taxon>Arthropoda</taxon>
        <taxon>Chelicerata</taxon>
        <taxon>Arachnida</taxon>
        <taxon>Araneae</taxon>
        <taxon>Araneomorphae</taxon>
        <taxon>Entelegynae</taxon>
        <taxon>Araneoidea</taxon>
        <taxon>Araneidae</taxon>
        <taxon>Larinioides</taxon>
    </lineage>
</organism>
<proteinExistence type="predicted"/>
<accession>A0AAV2B629</accession>
<name>A0AAV2B629_9ARAC</name>
<comment type="caution">
    <text evidence="1">The sequence shown here is derived from an EMBL/GenBank/DDBJ whole genome shotgun (WGS) entry which is preliminary data.</text>
</comment>
<gene>
    <name evidence="1" type="ORF">LARSCL_LOCUS17226</name>
</gene>
<reference evidence="1 2" key="1">
    <citation type="submission" date="2024-04" db="EMBL/GenBank/DDBJ databases">
        <authorList>
            <person name="Rising A."/>
            <person name="Reimegard J."/>
            <person name="Sonavane S."/>
            <person name="Akerstrom W."/>
            <person name="Nylinder S."/>
            <person name="Hedman E."/>
            <person name="Kallberg Y."/>
        </authorList>
    </citation>
    <scope>NUCLEOTIDE SEQUENCE [LARGE SCALE GENOMIC DNA]</scope>
</reference>